<protein>
    <submittedName>
        <fullName evidence="3">Cell wall-binding protein</fullName>
    </submittedName>
</protein>
<accession>A0A2V1HPZ3</accession>
<evidence type="ECO:0000313" key="4">
    <source>
        <dbReference type="Proteomes" id="UP000244893"/>
    </source>
</evidence>
<reference evidence="3 4" key="1">
    <citation type="submission" date="2018-05" db="EMBL/GenBank/DDBJ databases">
        <title>Amnibacterium sp. M8JJ-5, whole genome shotgun sequence.</title>
        <authorList>
            <person name="Tuo L."/>
        </authorList>
    </citation>
    <scope>NUCLEOTIDE SEQUENCE [LARGE SCALE GENOMIC DNA]</scope>
    <source>
        <strain evidence="3 4">M8JJ-5</strain>
    </source>
</reference>
<feature type="region of interest" description="Disordered" evidence="1">
    <location>
        <begin position="223"/>
        <end position="272"/>
    </location>
</feature>
<dbReference type="CDD" id="cd12797">
    <property type="entry name" value="M23_peptidase"/>
    <property type="match status" value="1"/>
</dbReference>
<organism evidence="3 4">
    <name type="scientific">Amnibacterium flavum</name>
    <dbReference type="NCBI Taxonomy" id="2173173"/>
    <lineage>
        <taxon>Bacteria</taxon>
        <taxon>Bacillati</taxon>
        <taxon>Actinomycetota</taxon>
        <taxon>Actinomycetes</taxon>
        <taxon>Micrococcales</taxon>
        <taxon>Microbacteriaceae</taxon>
        <taxon>Amnibacterium</taxon>
    </lineage>
</organism>
<dbReference type="Gene3D" id="2.70.70.10">
    <property type="entry name" value="Glucose Permease (Domain IIA)"/>
    <property type="match status" value="1"/>
</dbReference>
<dbReference type="EMBL" id="QEOP01000006">
    <property type="protein sequence ID" value="PVZ93199.1"/>
    <property type="molecule type" value="Genomic_DNA"/>
</dbReference>
<dbReference type="Proteomes" id="UP000244893">
    <property type="component" value="Unassembled WGS sequence"/>
</dbReference>
<proteinExistence type="predicted"/>
<dbReference type="PANTHER" id="PTHR21666:SF270">
    <property type="entry name" value="MUREIN HYDROLASE ACTIVATOR ENVC"/>
    <property type="match status" value="1"/>
</dbReference>
<gene>
    <name evidence="3" type="ORF">DDQ50_16900</name>
</gene>
<dbReference type="InterPro" id="IPR050570">
    <property type="entry name" value="Cell_wall_metabolism_enzyme"/>
</dbReference>
<dbReference type="PANTHER" id="PTHR21666">
    <property type="entry name" value="PEPTIDASE-RELATED"/>
    <property type="match status" value="1"/>
</dbReference>
<dbReference type="SUPFAM" id="SSF51261">
    <property type="entry name" value="Duplicated hybrid motif"/>
    <property type="match status" value="1"/>
</dbReference>
<dbReference type="AlphaFoldDB" id="A0A2V1HPZ3"/>
<dbReference type="InterPro" id="IPR016047">
    <property type="entry name" value="M23ase_b-sheet_dom"/>
</dbReference>
<comment type="caution">
    <text evidence="3">The sequence shown here is derived from an EMBL/GenBank/DDBJ whole genome shotgun (WGS) entry which is preliminary data.</text>
</comment>
<feature type="domain" description="M23ase beta-sheet core" evidence="2">
    <location>
        <begin position="279"/>
        <end position="373"/>
    </location>
</feature>
<dbReference type="InterPro" id="IPR011055">
    <property type="entry name" value="Dup_hybrid_motif"/>
</dbReference>
<keyword evidence="4" id="KW-1185">Reference proteome</keyword>
<feature type="compositionally biased region" description="Basic and acidic residues" evidence="1">
    <location>
        <begin position="223"/>
        <end position="236"/>
    </location>
</feature>
<evidence type="ECO:0000313" key="3">
    <source>
        <dbReference type="EMBL" id="PVZ93199.1"/>
    </source>
</evidence>
<feature type="compositionally biased region" description="Polar residues" evidence="1">
    <location>
        <begin position="237"/>
        <end position="250"/>
    </location>
</feature>
<name>A0A2V1HPZ3_9MICO</name>
<evidence type="ECO:0000256" key="1">
    <source>
        <dbReference type="SAM" id="MobiDB-lite"/>
    </source>
</evidence>
<dbReference type="Pfam" id="PF01551">
    <property type="entry name" value="Peptidase_M23"/>
    <property type="match status" value="1"/>
</dbReference>
<evidence type="ECO:0000259" key="2">
    <source>
        <dbReference type="Pfam" id="PF01551"/>
    </source>
</evidence>
<dbReference type="GO" id="GO:0004222">
    <property type="term" value="F:metalloendopeptidase activity"/>
    <property type="evidence" value="ECO:0007669"/>
    <property type="project" value="TreeGrafter"/>
</dbReference>
<sequence length="385" mass="40636">MFIVLQTGLQGGPAMAAEYPSWGEVEAARSDEASKRAQIDQLSSLISQLDDEAAAARAESDERSRQYEIAQAAFDEAAAATRRLDEQTETARLQAESSTREAGRVAAMMARSSTLGVGTEAIMSTKGADALLGRLGAASRLTISLGLVQDAAQRDQSEAAALLGQAEVARAERERLLTAADAAFQTAAEASLLAETKLSEQQQFGEQLKAQLAVLSEDRAATEADFARGQEERKQAEQSSPNLDSGQLSAQGWARPVPGRITDPYGPRPQQPVPGVNPFHYATDLSAGCGTPIYAATDGTVEYAGWFGSYGNWLLLDHGSGVQTGYAHTSQLLVSRGQQVSAGQVVAFAGTTGASTGCHLHYEVRVDDARVDPEPFMSSRGAALG</sequence>